<dbReference type="RefSeq" id="WP_416206899.1">
    <property type="nucleotide sequence ID" value="NZ_JBBKTX010000022.1"/>
</dbReference>
<keyword evidence="2" id="KW-1185">Reference proteome</keyword>
<evidence type="ECO:0000313" key="2">
    <source>
        <dbReference type="Proteomes" id="UP001620597"/>
    </source>
</evidence>
<evidence type="ECO:0000313" key="1">
    <source>
        <dbReference type="EMBL" id="MFK4753918.1"/>
    </source>
</evidence>
<dbReference type="Proteomes" id="UP001620597">
    <property type="component" value="Unassembled WGS sequence"/>
</dbReference>
<organism evidence="1 2">
    <name type="scientific">Oceanobacter antarcticus</name>
    <dbReference type="NCBI Taxonomy" id="3133425"/>
    <lineage>
        <taxon>Bacteria</taxon>
        <taxon>Pseudomonadati</taxon>
        <taxon>Pseudomonadota</taxon>
        <taxon>Gammaproteobacteria</taxon>
        <taxon>Oceanospirillales</taxon>
        <taxon>Oceanospirillaceae</taxon>
        <taxon>Oceanobacter</taxon>
    </lineage>
</organism>
<accession>A0ABW8NLR9</accession>
<protein>
    <submittedName>
        <fullName evidence="1">Uncharacterized protein</fullName>
    </submittedName>
</protein>
<sequence length="198" mass="21738">MTLQKCCNNGRLDLHEPAFWVYEASVEAINSEIENIVLAAKDAADTGAEIFREHATHGAAIRNGTRLAASAAFRVALIDSESLFADLLLLEQGKLTVFHPLCCDTSVVNKQIDIDSFVSACGFCALGEIADVYSVLFYGGEKAQHLIEKSWMPQESDMTTQTVTHPISPALRLLPLALAVFFAGCANRPRITRPRMRR</sequence>
<gene>
    <name evidence="1" type="ORF">WG929_16015</name>
</gene>
<proteinExistence type="predicted"/>
<comment type="caution">
    <text evidence="1">The sequence shown here is derived from an EMBL/GenBank/DDBJ whole genome shotgun (WGS) entry which is preliminary data.</text>
</comment>
<reference evidence="1 2" key="1">
    <citation type="submission" date="2024-03" db="EMBL/GenBank/DDBJ databases">
        <title>High-quality draft genome sequence of Oceanobacter sp. wDCs-4.</title>
        <authorList>
            <person name="Dong C."/>
        </authorList>
    </citation>
    <scope>NUCLEOTIDE SEQUENCE [LARGE SCALE GENOMIC DNA]</scope>
    <source>
        <strain evidence="2">wDCs-4</strain>
    </source>
</reference>
<name>A0ABW8NLR9_9GAMM</name>
<dbReference type="EMBL" id="JBBKTX010000022">
    <property type="protein sequence ID" value="MFK4753918.1"/>
    <property type="molecule type" value="Genomic_DNA"/>
</dbReference>